<dbReference type="InterPro" id="IPR000551">
    <property type="entry name" value="MerR-type_HTH_dom"/>
</dbReference>
<organism evidence="2 3">
    <name type="scientific">Nocardia iowensis</name>
    <dbReference type="NCBI Taxonomy" id="204891"/>
    <lineage>
        <taxon>Bacteria</taxon>
        <taxon>Bacillati</taxon>
        <taxon>Actinomycetota</taxon>
        <taxon>Actinomycetes</taxon>
        <taxon>Mycobacteriales</taxon>
        <taxon>Nocardiaceae</taxon>
        <taxon>Nocardia</taxon>
    </lineage>
</organism>
<dbReference type="PANTHER" id="PTHR30204:SF93">
    <property type="entry name" value="HTH MERR-TYPE DOMAIN-CONTAINING PROTEIN"/>
    <property type="match status" value="1"/>
</dbReference>
<proteinExistence type="predicted"/>
<sequence>MRPADLAHEHGLSTQAVRNYEDEGILPPAERSDTGYRRYTEAHAQALRAFLALRHGYGHQTSAAILRAAHRPDQATMFRLIDQAHADLLHERRTLDEVAAALDALSADPAPTENSTAAMTIGALAHRVGIHPASLRKWEAAGILRPHRDRATGYRVYPPDVVRDAHVTNQLRRGGYPLPRIKLFIDHLRAAGDSPDLADVLDEWQARLTHRGHAMLTGGAHLATYLALLTERDTAAAKRE</sequence>
<keyword evidence="3" id="KW-1185">Reference proteome</keyword>
<accession>A0ABX8S2Q9</accession>
<gene>
    <name evidence="2" type="ORF">KV110_12475</name>
</gene>
<feature type="domain" description="HTH merR-type" evidence="1">
    <location>
        <begin position="118"/>
        <end position="187"/>
    </location>
</feature>
<protein>
    <submittedName>
        <fullName evidence="2">MerR family transcriptional regulator</fullName>
    </submittedName>
</protein>
<reference evidence="2 3" key="1">
    <citation type="submission" date="2021-07" db="EMBL/GenBank/DDBJ databases">
        <title>Whole Genome Sequence of Nocardia Iowensis.</title>
        <authorList>
            <person name="Lamm A."/>
            <person name="Collins-Fairclough A.M."/>
            <person name="Bunk B."/>
            <person name="Sproer C."/>
        </authorList>
    </citation>
    <scope>NUCLEOTIDE SEQUENCE [LARGE SCALE GENOMIC DNA]</scope>
    <source>
        <strain evidence="2 3">NRRL 5646</strain>
    </source>
</reference>
<dbReference type="PROSITE" id="PS50937">
    <property type="entry name" value="HTH_MERR_2"/>
    <property type="match status" value="2"/>
</dbReference>
<dbReference type="Pfam" id="PF13411">
    <property type="entry name" value="MerR_1"/>
    <property type="match status" value="1"/>
</dbReference>
<dbReference type="SMART" id="SM00422">
    <property type="entry name" value="HTH_MERR"/>
    <property type="match status" value="2"/>
</dbReference>
<dbReference type="EMBL" id="CP078145">
    <property type="protein sequence ID" value="QXN95502.1"/>
    <property type="molecule type" value="Genomic_DNA"/>
</dbReference>
<evidence type="ECO:0000313" key="2">
    <source>
        <dbReference type="EMBL" id="QXN95502.1"/>
    </source>
</evidence>
<dbReference type="Proteomes" id="UP000694257">
    <property type="component" value="Chromosome"/>
</dbReference>
<feature type="domain" description="HTH merR-type" evidence="1">
    <location>
        <begin position="1"/>
        <end position="48"/>
    </location>
</feature>
<dbReference type="Pfam" id="PF00376">
    <property type="entry name" value="MerR"/>
    <property type="match status" value="1"/>
</dbReference>
<dbReference type="PROSITE" id="PS00552">
    <property type="entry name" value="HTH_MERR_1"/>
    <property type="match status" value="1"/>
</dbReference>
<dbReference type="InterPro" id="IPR047057">
    <property type="entry name" value="MerR_fam"/>
</dbReference>
<evidence type="ECO:0000259" key="1">
    <source>
        <dbReference type="PROSITE" id="PS50937"/>
    </source>
</evidence>
<evidence type="ECO:0000313" key="3">
    <source>
        <dbReference type="Proteomes" id="UP000694257"/>
    </source>
</evidence>
<dbReference type="PANTHER" id="PTHR30204">
    <property type="entry name" value="REDOX-CYCLING DRUG-SENSING TRANSCRIPTIONAL ACTIVATOR SOXR"/>
    <property type="match status" value="1"/>
</dbReference>
<name>A0ABX8S2Q9_NOCIO</name>